<dbReference type="EMBL" id="CM004403">
    <property type="protein sequence ID" value="KAG8634677.1"/>
    <property type="molecule type" value="Genomic_DNA"/>
</dbReference>
<accession>A0ACB7G330</accession>
<sequence>MESMLFLGNGPPVPRLARIPSSLSSKRGTKLHFSLKQTCAYSLTSVNACRPPIRHDFYPVIRALDDGSSRPSRNNRYENKIRRTAVGASVALSCVLGIIGACFKMNPKAVAGPRELYQKAPQVVVAYPLGGRSALKSLLDVNVYLSSKLDPPGTLSRLPLRPSAEEVNGIKMEAIRLMKYGKPEDAVFFLRNAYNNYKYDPEPAYNVDMALVEILICQLIMQGKYMEALECNCLKDDQRIPSDGRFPLYKAIIYTMLGEKEEARKWWEEYVETVEGEFDPTSF</sequence>
<protein>
    <submittedName>
        <fullName evidence="1">Uncharacterized protein</fullName>
    </submittedName>
</protein>
<comment type="caution">
    <text evidence="1">The sequence shown here is derived from an EMBL/GenBank/DDBJ whole genome shotgun (WGS) entry which is preliminary data.</text>
</comment>
<dbReference type="Proteomes" id="UP000091857">
    <property type="component" value="Chromosome 17"/>
</dbReference>
<gene>
    <name evidence="1" type="ORF">MANES_17G070000v8</name>
</gene>
<proteinExistence type="predicted"/>
<evidence type="ECO:0000313" key="2">
    <source>
        <dbReference type="Proteomes" id="UP000091857"/>
    </source>
</evidence>
<reference evidence="2" key="1">
    <citation type="journal article" date="2016" name="Nat. Biotechnol.">
        <title>Sequencing wild and cultivated cassava and related species reveals extensive interspecific hybridization and genetic diversity.</title>
        <authorList>
            <person name="Bredeson J.V."/>
            <person name="Lyons J.B."/>
            <person name="Prochnik S.E."/>
            <person name="Wu G.A."/>
            <person name="Ha C.M."/>
            <person name="Edsinger-Gonzales E."/>
            <person name="Grimwood J."/>
            <person name="Schmutz J."/>
            <person name="Rabbi I.Y."/>
            <person name="Egesi C."/>
            <person name="Nauluvula P."/>
            <person name="Lebot V."/>
            <person name="Ndunguru J."/>
            <person name="Mkamilo G."/>
            <person name="Bart R.S."/>
            <person name="Setter T.L."/>
            <person name="Gleadow R.M."/>
            <person name="Kulakow P."/>
            <person name="Ferguson M.E."/>
            <person name="Rounsley S."/>
            <person name="Rokhsar D.S."/>
        </authorList>
    </citation>
    <scope>NUCLEOTIDE SEQUENCE [LARGE SCALE GENOMIC DNA]</scope>
    <source>
        <strain evidence="2">cv. AM560-2</strain>
    </source>
</reference>
<organism evidence="1 2">
    <name type="scientific">Manihot esculenta</name>
    <name type="common">Cassava</name>
    <name type="synonym">Jatropha manihot</name>
    <dbReference type="NCBI Taxonomy" id="3983"/>
    <lineage>
        <taxon>Eukaryota</taxon>
        <taxon>Viridiplantae</taxon>
        <taxon>Streptophyta</taxon>
        <taxon>Embryophyta</taxon>
        <taxon>Tracheophyta</taxon>
        <taxon>Spermatophyta</taxon>
        <taxon>Magnoliopsida</taxon>
        <taxon>eudicotyledons</taxon>
        <taxon>Gunneridae</taxon>
        <taxon>Pentapetalae</taxon>
        <taxon>rosids</taxon>
        <taxon>fabids</taxon>
        <taxon>Malpighiales</taxon>
        <taxon>Euphorbiaceae</taxon>
        <taxon>Crotonoideae</taxon>
        <taxon>Manihoteae</taxon>
        <taxon>Manihot</taxon>
    </lineage>
</organism>
<keyword evidence="2" id="KW-1185">Reference proteome</keyword>
<name>A0ACB7G330_MANES</name>
<evidence type="ECO:0000313" key="1">
    <source>
        <dbReference type="EMBL" id="KAG8634677.1"/>
    </source>
</evidence>